<dbReference type="PANTHER" id="PTHR10250:SF26">
    <property type="entry name" value="GLUTATHIONE S-TRANSFERASE 3, MITOCHONDRIAL"/>
    <property type="match status" value="1"/>
</dbReference>
<protein>
    <recommendedName>
        <fullName evidence="7">Microsomal glutathione S-transferase 3</fullName>
    </recommendedName>
</protein>
<dbReference type="RefSeq" id="XP_060286711.1">
    <property type="nucleotide sequence ID" value="XM_060429687.1"/>
</dbReference>
<dbReference type="InterPro" id="IPR023352">
    <property type="entry name" value="MAPEG-like_dom_sf"/>
</dbReference>
<dbReference type="InterPro" id="IPR050997">
    <property type="entry name" value="MAPEG"/>
</dbReference>
<dbReference type="Gene3D" id="1.20.120.550">
    <property type="entry name" value="Membrane associated eicosanoid/glutathione metabolism-like domain"/>
    <property type="match status" value="1"/>
</dbReference>
<name>A0AAJ0C5F2_9PEZI</name>
<reference evidence="5" key="1">
    <citation type="submission" date="2023-06" db="EMBL/GenBank/DDBJ databases">
        <title>Genome-scale phylogeny and comparative genomics of the fungal order Sordariales.</title>
        <authorList>
            <consortium name="Lawrence Berkeley National Laboratory"/>
            <person name="Hensen N."/>
            <person name="Bonometti L."/>
            <person name="Westerberg I."/>
            <person name="Brannstrom I.O."/>
            <person name="Guillou S."/>
            <person name="Cros-Aarteil S."/>
            <person name="Calhoun S."/>
            <person name="Haridas S."/>
            <person name="Kuo A."/>
            <person name="Mondo S."/>
            <person name="Pangilinan J."/>
            <person name="Riley R."/>
            <person name="Labutti K."/>
            <person name="Andreopoulos B."/>
            <person name="Lipzen A."/>
            <person name="Chen C."/>
            <person name="Yanf M."/>
            <person name="Daum C."/>
            <person name="Ng V."/>
            <person name="Clum A."/>
            <person name="Steindorff A."/>
            <person name="Ohm R."/>
            <person name="Martin F."/>
            <person name="Silar P."/>
            <person name="Natvig D."/>
            <person name="Lalanne C."/>
            <person name="Gautier V."/>
            <person name="Ament-Velasquez S.L."/>
            <person name="Kruys A."/>
            <person name="Hutchinson M.I."/>
            <person name="Powell A.J."/>
            <person name="Barry K."/>
            <person name="Miller A.N."/>
            <person name="Grigoriev I.V."/>
            <person name="Debuchy R."/>
            <person name="Gladieux P."/>
            <person name="Thoren M.H."/>
            <person name="Johannesson H."/>
        </authorList>
    </citation>
    <scope>NUCLEOTIDE SEQUENCE</scope>
    <source>
        <strain evidence="5">8032-3</strain>
    </source>
</reference>
<dbReference type="Proteomes" id="UP001244011">
    <property type="component" value="Unassembled WGS sequence"/>
</dbReference>
<evidence type="ECO:0000256" key="4">
    <source>
        <dbReference type="ARBA" id="ARBA00023136"/>
    </source>
</evidence>
<keyword evidence="3" id="KW-1133">Transmembrane helix</keyword>
<proteinExistence type="predicted"/>
<evidence type="ECO:0000313" key="6">
    <source>
        <dbReference type="Proteomes" id="UP001244011"/>
    </source>
</evidence>
<keyword evidence="2" id="KW-0812">Transmembrane</keyword>
<dbReference type="GO" id="GO:0005635">
    <property type="term" value="C:nuclear envelope"/>
    <property type="evidence" value="ECO:0007669"/>
    <property type="project" value="TreeGrafter"/>
</dbReference>
<evidence type="ECO:0000256" key="3">
    <source>
        <dbReference type="ARBA" id="ARBA00022989"/>
    </source>
</evidence>
<dbReference type="InterPro" id="IPR001129">
    <property type="entry name" value="Membr-assoc_MAPEG"/>
</dbReference>
<keyword evidence="4" id="KW-0472">Membrane</keyword>
<dbReference type="GO" id="GO:0004602">
    <property type="term" value="F:glutathione peroxidase activity"/>
    <property type="evidence" value="ECO:0007669"/>
    <property type="project" value="TreeGrafter"/>
</dbReference>
<evidence type="ECO:0000256" key="1">
    <source>
        <dbReference type="ARBA" id="ARBA00004141"/>
    </source>
</evidence>
<dbReference type="GeneID" id="85312874"/>
<dbReference type="GO" id="GO:0005783">
    <property type="term" value="C:endoplasmic reticulum"/>
    <property type="evidence" value="ECO:0007669"/>
    <property type="project" value="TreeGrafter"/>
</dbReference>
<dbReference type="EMBL" id="MU839000">
    <property type="protein sequence ID" value="KAK1770498.1"/>
    <property type="molecule type" value="Genomic_DNA"/>
</dbReference>
<keyword evidence="6" id="KW-1185">Reference proteome</keyword>
<dbReference type="GO" id="GO:0004364">
    <property type="term" value="F:glutathione transferase activity"/>
    <property type="evidence" value="ECO:0007669"/>
    <property type="project" value="TreeGrafter"/>
</dbReference>
<evidence type="ECO:0008006" key="7">
    <source>
        <dbReference type="Google" id="ProtNLM"/>
    </source>
</evidence>
<dbReference type="AlphaFoldDB" id="A0AAJ0C5F2"/>
<comment type="subcellular location">
    <subcellularLocation>
        <location evidence="1">Membrane</location>
        <topology evidence="1">Multi-pass membrane protein</topology>
    </subcellularLocation>
</comment>
<dbReference type="GO" id="GO:0016020">
    <property type="term" value="C:membrane"/>
    <property type="evidence" value="ECO:0007669"/>
    <property type="project" value="UniProtKB-SubCell"/>
</dbReference>
<evidence type="ECO:0000256" key="2">
    <source>
        <dbReference type="ARBA" id="ARBA00022692"/>
    </source>
</evidence>
<accession>A0AAJ0C5F2</accession>
<organism evidence="5 6">
    <name type="scientific">Phialemonium atrogriseum</name>
    <dbReference type="NCBI Taxonomy" id="1093897"/>
    <lineage>
        <taxon>Eukaryota</taxon>
        <taxon>Fungi</taxon>
        <taxon>Dikarya</taxon>
        <taxon>Ascomycota</taxon>
        <taxon>Pezizomycotina</taxon>
        <taxon>Sordariomycetes</taxon>
        <taxon>Sordariomycetidae</taxon>
        <taxon>Cephalothecales</taxon>
        <taxon>Cephalothecaceae</taxon>
        <taxon>Phialemonium</taxon>
    </lineage>
</organism>
<comment type="caution">
    <text evidence="5">The sequence shown here is derived from an EMBL/GenBank/DDBJ whole genome shotgun (WGS) entry which is preliminary data.</text>
</comment>
<dbReference type="SUPFAM" id="SSF161084">
    <property type="entry name" value="MAPEG domain-like"/>
    <property type="match status" value="1"/>
</dbReference>
<sequence>MTITLPSEYGYVLLAATSTFFINTYHSVLTSIARRASGQKYPIAYASNEVADKDPKAYAFNCTQRAHANFTENLTPYLGALLIAGLRYPVLAGGLGAVWTLARALYAHGYSKSGPKGREIGSIVASLVDLGLKGMAVYASYQFVQELN</sequence>
<dbReference type="PANTHER" id="PTHR10250">
    <property type="entry name" value="MICROSOMAL GLUTATHIONE S-TRANSFERASE"/>
    <property type="match status" value="1"/>
</dbReference>
<gene>
    <name evidence="5" type="ORF">QBC33DRAFT_555976</name>
</gene>
<dbReference type="Pfam" id="PF01124">
    <property type="entry name" value="MAPEG"/>
    <property type="match status" value="1"/>
</dbReference>
<evidence type="ECO:0000313" key="5">
    <source>
        <dbReference type="EMBL" id="KAK1770498.1"/>
    </source>
</evidence>